<proteinExistence type="predicted"/>
<evidence type="ECO:0000313" key="2">
    <source>
        <dbReference type="EMBL" id="MQQ08628.1"/>
    </source>
</evidence>
<gene>
    <name evidence="2" type="ORF">GFB49_09210</name>
</gene>
<dbReference type="GO" id="GO:0016747">
    <property type="term" value="F:acyltransferase activity, transferring groups other than amino-acyl groups"/>
    <property type="evidence" value="ECO:0007669"/>
    <property type="project" value="InterPro"/>
</dbReference>
<dbReference type="Pfam" id="PF13302">
    <property type="entry name" value="Acetyltransf_3"/>
    <property type="match status" value="1"/>
</dbReference>
<dbReference type="Gene3D" id="3.40.630.30">
    <property type="match status" value="1"/>
</dbReference>
<dbReference type="InterPro" id="IPR016181">
    <property type="entry name" value="Acyl_CoA_acyltransferase"/>
</dbReference>
<sequence>MHARSTINTERLTLRQPTAGDLPLYEAYCASDRTKFVRGPFSAAQAFDKFATIIGHWTLRGYGRYVIEQNGAPIGHVGPHFSGDTDAPELTWTLWTEQAEGHGFATEAARAAAQHLFADLGWDKLVIHIKAENTASRAVADRLGAKLSDDPAPAWFPNSLVYWLHAEDLK</sequence>
<dbReference type="PANTHER" id="PTHR43792:SF1">
    <property type="entry name" value="N-ACETYLTRANSFERASE DOMAIN-CONTAINING PROTEIN"/>
    <property type="match status" value="1"/>
</dbReference>
<protein>
    <submittedName>
        <fullName evidence="2">GNAT family N-acetyltransferase</fullName>
    </submittedName>
</protein>
<dbReference type="EMBL" id="WIBF01000004">
    <property type="protein sequence ID" value="MQQ08628.1"/>
    <property type="molecule type" value="Genomic_DNA"/>
</dbReference>
<dbReference type="InterPro" id="IPR051531">
    <property type="entry name" value="N-acetyltransferase"/>
</dbReference>
<comment type="caution">
    <text evidence="2">The sequence shown here is derived from an EMBL/GenBank/DDBJ whole genome shotgun (WGS) entry which is preliminary data.</text>
</comment>
<evidence type="ECO:0000313" key="3">
    <source>
        <dbReference type="Proteomes" id="UP000444174"/>
    </source>
</evidence>
<dbReference type="RefSeq" id="WP_153215560.1">
    <property type="nucleotide sequence ID" value="NZ_WIBF01000004.1"/>
</dbReference>
<keyword evidence="3" id="KW-1185">Reference proteome</keyword>
<dbReference type="SUPFAM" id="SSF55729">
    <property type="entry name" value="Acyl-CoA N-acyltransferases (Nat)"/>
    <property type="match status" value="1"/>
</dbReference>
<dbReference type="Proteomes" id="UP000444174">
    <property type="component" value="Unassembled WGS sequence"/>
</dbReference>
<evidence type="ECO:0000259" key="1">
    <source>
        <dbReference type="PROSITE" id="PS51186"/>
    </source>
</evidence>
<reference evidence="2 3" key="1">
    <citation type="submission" date="2019-10" db="EMBL/GenBank/DDBJ databases">
        <title>Epibacterium sp. nov., isolated from seawater.</title>
        <authorList>
            <person name="Zhang X."/>
            <person name="Li N."/>
        </authorList>
    </citation>
    <scope>NUCLEOTIDE SEQUENCE [LARGE SCALE GENOMIC DNA]</scope>
    <source>
        <strain evidence="2 3">SM1979</strain>
    </source>
</reference>
<accession>A0A843YFL8</accession>
<name>A0A843YFL8_9RHOB</name>
<keyword evidence="2" id="KW-0808">Transferase</keyword>
<dbReference type="AlphaFoldDB" id="A0A843YFL8"/>
<dbReference type="PANTHER" id="PTHR43792">
    <property type="entry name" value="GNAT FAMILY, PUTATIVE (AFU_ORTHOLOGUE AFUA_3G00765)-RELATED-RELATED"/>
    <property type="match status" value="1"/>
</dbReference>
<feature type="domain" description="N-acetyltransferase" evidence="1">
    <location>
        <begin position="12"/>
        <end position="167"/>
    </location>
</feature>
<dbReference type="InterPro" id="IPR000182">
    <property type="entry name" value="GNAT_dom"/>
</dbReference>
<organism evidence="2 3">
    <name type="scientific">Tritonibacter litoralis</name>
    <dbReference type="NCBI Taxonomy" id="2662264"/>
    <lineage>
        <taxon>Bacteria</taxon>
        <taxon>Pseudomonadati</taxon>
        <taxon>Pseudomonadota</taxon>
        <taxon>Alphaproteobacteria</taxon>
        <taxon>Rhodobacterales</taxon>
        <taxon>Paracoccaceae</taxon>
        <taxon>Tritonibacter</taxon>
    </lineage>
</organism>
<dbReference type="PROSITE" id="PS51186">
    <property type="entry name" value="GNAT"/>
    <property type="match status" value="1"/>
</dbReference>